<dbReference type="CDD" id="cd05233">
    <property type="entry name" value="SDR_c"/>
    <property type="match status" value="1"/>
</dbReference>
<dbReference type="EMBL" id="AGWL01000003">
    <property type="protein sequence ID" value="EKU95442.1"/>
    <property type="molecule type" value="Genomic_DNA"/>
</dbReference>
<gene>
    <name evidence="5" type="ORF">HMPREF9233_00807</name>
</gene>
<dbReference type="InterPro" id="IPR057326">
    <property type="entry name" value="KR_dom"/>
</dbReference>
<comment type="similarity">
    <text evidence="1">Belongs to the short-chain dehydrogenases/reductases (SDR) family.</text>
</comment>
<keyword evidence="6" id="KW-1185">Reference proteome</keyword>
<dbReference type="PRINTS" id="PR00081">
    <property type="entry name" value="GDHRDH"/>
</dbReference>
<keyword evidence="2" id="KW-0560">Oxidoreductase</keyword>
<accession>K9EWW9</accession>
<dbReference type="PANTHER" id="PTHR24321:SF8">
    <property type="entry name" value="ESTRADIOL 17-BETA-DEHYDROGENASE 8-RELATED"/>
    <property type="match status" value="1"/>
</dbReference>
<dbReference type="Pfam" id="PF13561">
    <property type="entry name" value="adh_short_C2"/>
    <property type="match status" value="1"/>
</dbReference>
<sequence length="253" mass="26325">MAGFDFTGKTVVVTGAGSGIGRATALHFAEAGANVVLGDVADAAQETADMINEKREGAGLFIRTNVADEEQANALVKGAIEHFGSLDVAFNNAGVLQKTAALADLPAEEFDRVIAVDVRGVFLMMKAELQHFLEVGGGVIVNTASVAGLIADPQMPAYVAAKHAVAGLTKSAAWDYGEKNIRVNAVAPGLVETAMTQTWREQPAVWDAVRESNAMKRAATPEEIAGVVLYLASDVASFVNGGIYPVDGGQTAH</sequence>
<comment type="caution">
    <text evidence="5">The sequence shown here is derived from an EMBL/GenBank/DDBJ whole genome shotgun (WGS) entry which is preliminary data.</text>
</comment>
<dbReference type="AlphaFoldDB" id="K9EWW9"/>
<protein>
    <recommendedName>
        <fullName evidence="4">Ketoreductase domain-containing protein</fullName>
    </recommendedName>
</protein>
<proteinExistence type="inferred from homology"/>
<evidence type="ECO:0000313" key="6">
    <source>
        <dbReference type="Proteomes" id="UP000009888"/>
    </source>
</evidence>
<evidence type="ECO:0000259" key="4">
    <source>
        <dbReference type="SMART" id="SM00822"/>
    </source>
</evidence>
<dbReference type="eggNOG" id="COG1028">
    <property type="taxonomic scope" value="Bacteria"/>
</dbReference>
<dbReference type="InterPro" id="IPR036291">
    <property type="entry name" value="NAD(P)-bd_dom_sf"/>
</dbReference>
<dbReference type="Gene3D" id="3.40.50.720">
    <property type="entry name" value="NAD(P)-binding Rossmann-like Domain"/>
    <property type="match status" value="1"/>
</dbReference>
<dbReference type="FunFam" id="3.40.50.720:FF:000084">
    <property type="entry name" value="Short-chain dehydrogenase reductase"/>
    <property type="match status" value="1"/>
</dbReference>
<reference evidence="5 6" key="1">
    <citation type="submission" date="2012-09" db="EMBL/GenBank/DDBJ databases">
        <title>The Genome Sequence of Actinobaculum massiliae ACS-171-V-COL2.</title>
        <authorList>
            <consortium name="The Broad Institute Genome Sequencing Platform"/>
            <person name="Earl A."/>
            <person name="Ward D."/>
            <person name="Feldgarden M."/>
            <person name="Gevers D."/>
            <person name="Saerens B."/>
            <person name="Vaneechoutte M."/>
            <person name="Walker B."/>
            <person name="Young S.K."/>
            <person name="Zeng Q."/>
            <person name="Gargeya S."/>
            <person name="Fitzgerald M."/>
            <person name="Haas B."/>
            <person name="Abouelleil A."/>
            <person name="Alvarado L."/>
            <person name="Arachchi H.M."/>
            <person name="Berlin A."/>
            <person name="Chapman S.B."/>
            <person name="Goldberg J."/>
            <person name="Griggs A."/>
            <person name="Gujja S."/>
            <person name="Hansen M."/>
            <person name="Howarth C."/>
            <person name="Imamovic A."/>
            <person name="Larimer J."/>
            <person name="McCowen C."/>
            <person name="Montmayeur A."/>
            <person name="Murphy C."/>
            <person name="Neiman D."/>
            <person name="Pearson M."/>
            <person name="Priest M."/>
            <person name="Roberts A."/>
            <person name="Saif S."/>
            <person name="Shea T."/>
            <person name="Sisk P."/>
            <person name="Sykes S."/>
            <person name="Wortman J."/>
            <person name="Nusbaum C."/>
            <person name="Birren B."/>
        </authorList>
    </citation>
    <scope>NUCLEOTIDE SEQUENCE [LARGE SCALE GENOMIC DNA]</scope>
    <source>
        <strain evidence="6">ACS-171-V-Col2</strain>
    </source>
</reference>
<keyword evidence="3" id="KW-0520">NAD</keyword>
<dbReference type="NCBIfam" id="NF005559">
    <property type="entry name" value="PRK07231.1"/>
    <property type="match status" value="1"/>
</dbReference>
<dbReference type="PANTHER" id="PTHR24321">
    <property type="entry name" value="DEHYDROGENASES, SHORT CHAIN"/>
    <property type="match status" value="1"/>
</dbReference>
<evidence type="ECO:0000256" key="2">
    <source>
        <dbReference type="ARBA" id="ARBA00023002"/>
    </source>
</evidence>
<dbReference type="SUPFAM" id="SSF51735">
    <property type="entry name" value="NAD(P)-binding Rossmann-fold domains"/>
    <property type="match status" value="1"/>
</dbReference>
<feature type="domain" description="Ketoreductase" evidence="4">
    <location>
        <begin position="9"/>
        <end position="202"/>
    </location>
</feature>
<dbReference type="PATRIC" id="fig|883066.3.peg.838"/>
<name>K9EWW9_9ACTO</name>
<evidence type="ECO:0000256" key="3">
    <source>
        <dbReference type="ARBA" id="ARBA00023027"/>
    </source>
</evidence>
<dbReference type="PROSITE" id="PS00061">
    <property type="entry name" value="ADH_SHORT"/>
    <property type="match status" value="1"/>
</dbReference>
<dbReference type="PRINTS" id="PR00080">
    <property type="entry name" value="SDRFAMILY"/>
</dbReference>
<dbReference type="HOGENOM" id="CLU_010194_1_0_11"/>
<dbReference type="SMART" id="SM00822">
    <property type="entry name" value="PKS_KR"/>
    <property type="match status" value="1"/>
</dbReference>
<dbReference type="InterPro" id="IPR002347">
    <property type="entry name" value="SDR_fam"/>
</dbReference>
<dbReference type="InterPro" id="IPR020904">
    <property type="entry name" value="Sc_DH/Rdtase_CS"/>
</dbReference>
<organism evidence="5 6">
    <name type="scientific">Actinobaculum massiliense ACS-171-V-Col2</name>
    <dbReference type="NCBI Taxonomy" id="883066"/>
    <lineage>
        <taxon>Bacteria</taxon>
        <taxon>Bacillati</taxon>
        <taxon>Actinomycetota</taxon>
        <taxon>Actinomycetes</taxon>
        <taxon>Actinomycetales</taxon>
        <taxon>Actinomycetaceae</taxon>
        <taxon>Actinobaculum</taxon>
    </lineage>
</organism>
<dbReference type="STRING" id="202789.GCA_001457435_01318"/>
<evidence type="ECO:0000313" key="5">
    <source>
        <dbReference type="EMBL" id="EKU95442.1"/>
    </source>
</evidence>
<dbReference type="GO" id="GO:0016491">
    <property type="term" value="F:oxidoreductase activity"/>
    <property type="evidence" value="ECO:0007669"/>
    <property type="project" value="UniProtKB-KW"/>
</dbReference>
<evidence type="ECO:0000256" key="1">
    <source>
        <dbReference type="ARBA" id="ARBA00006484"/>
    </source>
</evidence>
<dbReference type="RefSeq" id="WP_007001013.1">
    <property type="nucleotide sequence ID" value="NZ_JH992955.1"/>
</dbReference>
<dbReference type="Proteomes" id="UP000009888">
    <property type="component" value="Unassembled WGS sequence"/>
</dbReference>